<dbReference type="AlphaFoldDB" id="A0AA47KNJ4"/>
<dbReference type="CDD" id="cd01949">
    <property type="entry name" value="GGDEF"/>
    <property type="match status" value="1"/>
</dbReference>
<dbReference type="Gene3D" id="3.20.20.450">
    <property type="entry name" value="EAL domain"/>
    <property type="match status" value="1"/>
</dbReference>
<keyword evidence="4" id="KW-0614">Plasmid</keyword>
<evidence type="ECO:0000256" key="1">
    <source>
        <dbReference type="SAM" id="Phobius"/>
    </source>
</evidence>
<evidence type="ECO:0000259" key="3">
    <source>
        <dbReference type="PROSITE" id="PS50887"/>
    </source>
</evidence>
<dbReference type="GO" id="GO:0071111">
    <property type="term" value="F:cyclic-guanylate-specific phosphodiesterase activity"/>
    <property type="evidence" value="ECO:0007669"/>
    <property type="project" value="InterPro"/>
</dbReference>
<dbReference type="NCBIfam" id="TIGR00254">
    <property type="entry name" value="GGDEF"/>
    <property type="match status" value="1"/>
</dbReference>
<dbReference type="RefSeq" id="WP_269580266.1">
    <property type="nucleotide sequence ID" value="NZ_CP114589.1"/>
</dbReference>
<keyword evidence="1" id="KW-0812">Transmembrane</keyword>
<evidence type="ECO:0000313" key="5">
    <source>
        <dbReference type="Proteomes" id="UP001164748"/>
    </source>
</evidence>
<keyword evidence="1" id="KW-1133">Transmembrane helix</keyword>
<dbReference type="Pfam" id="PF00563">
    <property type="entry name" value="EAL"/>
    <property type="match status" value="1"/>
</dbReference>
<proteinExistence type="predicted"/>
<dbReference type="InterPro" id="IPR050706">
    <property type="entry name" value="Cyclic-di-GMP_PDE-like"/>
</dbReference>
<accession>A0AA47KNJ4</accession>
<feature type="transmembrane region" description="Helical" evidence="1">
    <location>
        <begin position="27"/>
        <end position="46"/>
    </location>
</feature>
<dbReference type="Gene3D" id="3.30.70.270">
    <property type="match status" value="1"/>
</dbReference>
<dbReference type="PROSITE" id="PS50883">
    <property type="entry name" value="EAL"/>
    <property type="match status" value="1"/>
</dbReference>
<dbReference type="PROSITE" id="PS50887">
    <property type="entry name" value="GGDEF"/>
    <property type="match status" value="1"/>
</dbReference>
<dbReference type="InterPro" id="IPR000160">
    <property type="entry name" value="GGDEF_dom"/>
</dbReference>
<dbReference type="SUPFAM" id="SSF55073">
    <property type="entry name" value="Nucleotide cyclase"/>
    <property type="match status" value="1"/>
</dbReference>
<dbReference type="InterPro" id="IPR043128">
    <property type="entry name" value="Rev_trsase/Diguanyl_cyclase"/>
</dbReference>
<dbReference type="SUPFAM" id="SSF141868">
    <property type="entry name" value="EAL domain-like"/>
    <property type="match status" value="1"/>
</dbReference>
<dbReference type="Proteomes" id="UP001164748">
    <property type="component" value="Plasmid unnamed"/>
</dbReference>
<name>A0AA47KNJ4_9GAMM</name>
<evidence type="ECO:0000313" key="4">
    <source>
        <dbReference type="EMBL" id="WBA10235.1"/>
    </source>
</evidence>
<protein>
    <submittedName>
        <fullName evidence="4">Bifunctional diguanylate cyclase/phosphodiesterase</fullName>
    </submittedName>
</protein>
<geneLocation type="plasmid" evidence="4 5">
    <name>unnamed</name>
</geneLocation>
<gene>
    <name evidence="4" type="ORF">N8M53_15630</name>
</gene>
<dbReference type="PANTHER" id="PTHR33121:SF70">
    <property type="entry name" value="SIGNALING PROTEIN YKOW"/>
    <property type="match status" value="1"/>
</dbReference>
<dbReference type="SMART" id="SM00267">
    <property type="entry name" value="GGDEF"/>
    <property type="match status" value="1"/>
</dbReference>
<feature type="transmembrane region" description="Helical" evidence="1">
    <location>
        <begin position="260"/>
        <end position="280"/>
    </location>
</feature>
<reference evidence="4" key="1">
    <citation type="submission" date="2022-09" db="EMBL/GenBank/DDBJ databases">
        <authorList>
            <person name="Li Z.-J."/>
        </authorList>
    </citation>
    <scope>NUCLEOTIDE SEQUENCE</scope>
    <source>
        <strain evidence="4">TGB11</strain>
        <plasmid evidence="4">unnamed</plasmid>
    </source>
</reference>
<keyword evidence="1" id="KW-0472">Membrane</keyword>
<dbReference type="PANTHER" id="PTHR33121">
    <property type="entry name" value="CYCLIC DI-GMP PHOSPHODIESTERASE PDEF"/>
    <property type="match status" value="1"/>
</dbReference>
<sequence>MPLSTFNDHNEDPLTLARRSAQPRGRAIIFIALVFFGVLVATFLLYQAAQSQQAQRTEKLLNVEVQALSNAVERDINTQLTRLSSLASNIELDVPSTFSTWQALVQQTQQDSAYISSLFWADSRKEISWQTHADTSHNKPRFSFDVVGEPEGQLETDQPDLTRWRIAYPIYSHSRAAPSYYLGAVINLDALVDEVASDYLNKHQHLTITHWANETVLLGDKISPFAAVGSAPLTLAGTQPAIQIALWQEPGANQFISLPILIYIAGMLVALLLGVALYLAEVNLMSRRAAQTTIDYLKNEIEQRKDVEQQLHFIANHDALTYLPNRHALTRYIQQRVHESNAHPHDLALICVDIDNLKEINDLYGQAVHDQLLVELAQRLQRVRQTDDYIAKISDDQFAIVGSELSPLKAEIYAKQIRKAIEQPFFHDAEEIIVTCAVGISYRYDASMPAQELLRHADTAAHRARQLSHHRVVVFQMAMRDHLHQKKDTEYAIRKAIQGNELSLHFQPQIDLKDHSIAGIEALVRWQDTEGAVISPDTIVRTAEDTGLMRQLGTWVVNEALETYATLLAQHCAPPFIAINISGHEFQDSFLADTILRAIERHQVPPERVQIELTEQVFIENLSQNQHTLHTLAAAGVSLAIDDFGTGYSSLAYLKHFPVDTVKIDRSFVADLPQCKDDTVICQAVINMAQLLKLKVVAEGVEREDQRDFLFDLGCRYAQGHLYYPSLNIHQLTALLTQSQPITRLFN</sequence>
<organism evidence="4 5">
    <name type="scientific">Salinivibrio kushneri</name>
    <dbReference type="NCBI Taxonomy" id="1908198"/>
    <lineage>
        <taxon>Bacteria</taxon>
        <taxon>Pseudomonadati</taxon>
        <taxon>Pseudomonadota</taxon>
        <taxon>Gammaproteobacteria</taxon>
        <taxon>Vibrionales</taxon>
        <taxon>Vibrionaceae</taxon>
        <taxon>Salinivibrio</taxon>
    </lineage>
</organism>
<feature type="domain" description="GGDEF" evidence="3">
    <location>
        <begin position="345"/>
        <end position="477"/>
    </location>
</feature>
<feature type="domain" description="EAL" evidence="2">
    <location>
        <begin position="486"/>
        <end position="740"/>
    </location>
</feature>
<evidence type="ECO:0000259" key="2">
    <source>
        <dbReference type="PROSITE" id="PS50883"/>
    </source>
</evidence>
<dbReference type="InterPro" id="IPR035919">
    <property type="entry name" value="EAL_sf"/>
</dbReference>
<dbReference type="CDD" id="cd01948">
    <property type="entry name" value="EAL"/>
    <property type="match status" value="1"/>
</dbReference>
<dbReference type="Pfam" id="PF00990">
    <property type="entry name" value="GGDEF"/>
    <property type="match status" value="1"/>
</dbReference>
<dbReference type="EMBL" id="CP114589">
    <property type="protein sequence ID" value="WBA10235.1"/>
    <property type="molecule type" value="Genomic_DNA"/>
</dbReference>
<dbReference type="InterPro" id="IPR029787">
    <property type="entry name" value="Nucleotide_cyclase"/>
</dbReference>
<dbReference type="InterPro" id="IPR001633">
    <property type="entry name" value="EAL_dom"/>
</dbReference>
<dbReference type="SMART" id="SM00052">
    <property type="entry name" value="EAL"/>
    <property type="match status" value="1"/>
</dbReference>